<protein>
    <submittedName>
        <fullName evidence="2">Uncharacterized protein</fullName>
    </submittedName>
</protein>
<keyword evidence="1" id="KW-1133">Transmembrane helix</keyword>
<comment type="caution">
    <text evidence="2">The sequence shown here is derived from an EMBL/GenBank/DDBJ whole genome shotgun (WGS) entry which is preliminary data.</text>
</comment>
<dbReference type="Proteomes" id="UP000886523">
    <property type="component" value="Unassembled WGS sequence"/>
</dbReference>
<reference evidence="2" key="1">
    <citation type="journal article" date="2020" name="Nat. Commun.">
        <title>Large-scale genome sequencing of mycorrhizal fungi provides insights into the early evolution of symbiotic traits.</title>
        <authorList>
            <person name="Miyauchi S."/>
            <person name="Kiss E."/>
            <person name="Kuo A."/>
            <person name="Drula E."/>
            <person name="Kohler A."/>
            <person name="Sanchez-Garcia M."/>
            <person name="Morin E."/>
            <person name="Andreopoulos B."/>
            <person name="Barry K.W."/>
            <person name="Bonito G."/>
            <person name="Buee M."/>
            <person name="Carver A."/>
            <person name="Chen C."/>
            <person name="Cichocki N."/>
            <person name="Clum A."/>
            <person name="Culley D."/>
            <person name="Crous P.W."/>
            <person name="Fauchery L."/>
            <person name="Girlanda M."/>
            <person name="Hayes R.D."/>
            <person name="Keri Z."/>
            <person name="LaButti K."/>
            <person name="Lipzen A."/>
            <person name="Lombard V."/>
            <person name="Magnuson J."/>
            <person name="Maillard F."/>
            <person name="Murat C."/>
            <person name="Nolan M."/>
            <person name="Ohm R.A."/>
            <person name="Pangilinan J."/>
            <person name="Pereira M.F."/>
            <person name="Perotto S."/>
            <person name="Peter M."/>
            <person name="Pfister S."/>
            <person name="Riley R."/>
            <person name="Sitrit Y."/>
            <person name="Stielow J.B."/>
            <person name="Szollosi G."/>
            <person name="Zifcakova L."/>
            <person name="Stursova M."/>
            <person name="Spatafora J.W."/>
            <person name="Tedersoo L."/>
            <person name="Vaario L.M."/>
            <person name="Yamada A."/>
            <person name="Yan M."/>
            <person name="Wang P."/>
            <person name="Xu J."/>
            <person name="Bruns T."/>
            <person name="Baldrian P."/>
            <person name="Vilgalys R."/>
            <person name="Dunand C."/>
            <person name="Henrissat B."/>
            <person name="Grigoriev I.V."/>
            <person name="Hibbett D."/>
            <person name="Nagy L.G."/>
            <person name="Martin F.M."/>
        </authorList>
    </citation>
    <scope>NUCLEOTIDE SEQUENCE</scope>
    <source>
        <strain evidence="2">UP504</strain>
    </source>
</reference>
<evidence type="ECO:0000256" key="1">
    <source>
        <dbReference type="SAM" id="Phobius"/>
    </source>
</evidence>
<evidence type="ECO:0000313" key="3">
    <source>
        <dbReference type="Proteomes" id="UP000886523"/>
    </source>
</evidence>
<feature type="transmembrane region" description="Helical" evidence="1">
    <location>
        <begin position="6"/>
        <end position="25"/>
    </location>
</feature>
<keyword evidence="3" id="KW-1185">Reference proteome</keyword>
<evidence type="ECO:0000313" key="2">
    <source>
        <dbReference type="EMBL" id="KAF9517273.1"/>
    </source>
</evidence>
<gene>
    <name evidence="2" type="ORF">BS47DRAFT_1314570</name>
</gene>
<keyword evidence="1" id="KW-0472">Membrane</keyword>
<dbReference type="OrthoDB" id="2310204at2759"/>
<sequence>MVLLNGAHVLAYPLLLILCAQWSFARRHSSKRALIPPAGYINPAAGGGQMLTSIPVTYPAGLGEPINAIISAKSDPAVLVNQEISGGLLNYFLSFNFSIECLGQHLGGDQSANLGDGNGFQNETAVIRYNYGNPHTGSCTETIQGGNHFRYWIQNGTAANTGAIFLAVSYEQSMTAGHDIVPNGYDFGRDWLIGNATSQTSLIPTLDLSSPTPALTNSTTNVTTPGSPGFLPQYTGSTSYGNYTYQTTTTYIQNLLQNSSTGINHYITVEMDGRPAIDGLVALLEVQITSRPNTSSPNTTRPQKASNGRKNIQLMYPLFLLPLLPALII</sequence>
<dbReference type="AlphaFoldDB" id="A0A9P6B3Y8"/>
<accession>A0A9P6B3Y8</accession>
<name>A0A9P6B3Y8_9AGAM</name>
<proteinExistence type="predicted"/>
<dbReference type="EMBL" id="MU128933">
    <property type="protein sequence ID" value="KAF9517273.1"/>
    <property type="molecule type" value="Genomic_DNA"/>
</dbReference>
<organism evidence="2 3">
    <name type="scientific">Hydnum rufescens UP504</name>
    <dbReference type="NCBI Taxonomy" id="1448309"/>
    <lineage>
        <taxon>Eukaryota</taxon>
        <taxon>Fungi</taxon>
        <taxon>Dikarya</taxon>
        <taxon>Basidiomycota</taxon>
        <taxon>Agaricomycotina</taxon>
        <taxon>Agaricomycetes</taxon>
        <taxon>Cantharellales</taxon>
        <taxon>Hydnaceae</taxon>
        <taxon>Hydnum</taxon>
    </lineage>
</organism>
<keyword evidence="1" id="KW-0812">Transmembrane</keyword>